<reference evidence="4 5" key="2">
    <citation type="submission" date="2016-05" db="EMBL/GenBank/DDBJ databases">
        <authorList>
            <person name="Naeem Raeece"/>
        </authorList>
    </citation>
    <scope>NUCLEOTIDE SEQUENCE [LARGE SCALE GENOMIC DNA]</scope>
</reference>
<gene>
    <name evidence="3" type="ORF">POVWA1_085150</name>
    <name evidence="2" type="ORF">POVWA2_074020</name>
</gene>
<sequence>MTITSARSKHLVDLPSFQFNRELNKDVSECFSCSLCDRPEYISPDDYPLKIICYYFVRNLEILESRKTHDTNKKNMYCNHLIHWMHNKYYDLEKKRQYKDFDDFFNKIDKVRNVFFSEYTSRDNFCDNIISRKLTLLDIGRRKDFHDYYMNYKDIEEKLKEKGEKCYNFFNYLNTKKDFYASMIEQCKNDPQKKYCEHFKYQDCDPKELLKLPKCKELEPKDDAQGDNSQSGDPCSHMRGWETSYYSLNFSDYRVVLLTGLAIWGILITLHFLYKNTPVWLWIRNFLRKKEIIRNNFDEDIEHDMLSDNSDHLHENLERPPYNVGYYPA</sequence>
<feature type="transmembrane region" description="Helical" evidence="1">
    <location>
        <begin position="253"/>
        <end position="274"/>
    </location>
</feature>
<dbReference type="AlphaFoldDB" id="A0A1A9AKC7"/>
<keyword evidence="1" id="KW-1133">Transmembrane helix</keyword>
<accession>A0A1A9AKC7</accession>
<dbReference type="InterPro" id="IPR008780">
    <property type="entry name" value="Plasmodium_Vir"/>
</dbReference>
<reference evidence="2" key="1">
    <citation type="submission" date="2016-05" db="EMBL/GenBank/DDBJ databases">
        <authorList>
            <person name="Lavstsen T."/>
            <person name="Jespersen J.S."/>
        </authorList>
    </citation>
    <scope>NUCLEOTIDE SEQUENCE [LARGE SCALE GENOMIC DNA]</scope>
</reference>
<keyword evidence="1" id="KW-0472">Membrane</keyword>
<keyword evidence="5" id="KW-1185">Reference proteome</keyword>
<evidence type="ECO:0000256" key="1">
    <source>
        <dbReference type="SAM" id="Phobius"/>
    </source>
</evidence>
<dbReference type="EMBL" id="FLRE01001417">
    <property type="protein sequence ID" value="SBT56535.1"/>
    <property type="molecule type" value="Genomic_DNA"/>
</dbReference>
<keyword evidence="1" id="KW-0812">Transmembrane</keyword>
<evidence type="ECO:0000313" key="5">
    <source>
        <dbReference type="Proteomes" id="UP000078555"/>
    </source>
</evidence>
<dbReference type="Pfam" id="PF05795">
    <property type="entry name" value="Plasmodium_Vir"/>
    <property type="match status" value="1"/>
</dbReference>
<evidence type="ECO:0000313" key="2">
    <source>
        <dbReference type="EMBL" id="SBT56535.1"/>
    </source>
</evidence>
<protein>
    <submittedName>
        <fullName evidence="2">PIR Superfamily Protein</fullName>
    </submittedName>
</protein>
<proteinExistence type="predicted"/>
<dbReference type="Proteomes" id="UP000078550">
    <property type="component" value="Unassembled WGS sequence"/>
</dbReference>
<name>A0A1A9AKC7_PLAOA</name>
<dbReference type="Proteomes" id="UP000078555">
    <property type="component" value="Unassembled WGS sequence"/>
</dbReference>
<dbReference type="EMBL" id="FLRD01001738">
    <property type="protein sequence ID" value="SBT58030.1"/>
    <property type="molecule type" value="Genomic_DNA"/>
</dbReference>
<organism evidence="2 4">
    <name type="scientific">Plasmodium ovale wallikeri</name>
    <dbReference type="NCBI Taxonomy" id="864142"/>
    <lineage>
        <taxon>Eukaryota</taxon>
        <taxon>Sar</taxon>
        <taxon>Alveolata</taxon>
        <taxon>Apicomplexa</taxon>
        <taxon>Aconoidasida</taxon>
        <taxon>Haemosporida</taxon>
        <taxon>Plasmodiidae</taxon>
        <taxon>Plasmodium</taxon>
        <taxon>Plasmodium (Plasmodium)</taxon>
    </lineage>
</organism>
<evidence type="ECO:0000313" key="3">
    <source>
        <dbReference type="EMBL" id="SBT58030.1"/>
    </source>
</evidence>
<evidence type="ECO:0000313" key="4">
    <source>
        <dbReference type="Proteomes" id="UP000078550"/>
    </source>
</evidence>